<comment type="caution">
    <text evidence="1">The sequence shown here is derived from an EMBL/GenBank/DDBJ whole genome shotgun (WGS) entry which is preliminary data.</text>
</comment>
<evidence type="ECO:0000313" key="1">
    <source>
        <dbReference type="EMBL" id="KAK9239030.1"/>
    </source>
</evidence>
<evidence type="ECO:0000313" key="2">
    <source>
        <dbReference type="Proteomes" id="UP001433508"/>
    </source>
</evidence>
<reference evidence="2" key="1">
    <citation type="journal article" date="2024" name="Front. Bioeng. Biotechnol.">
        <title>Genome-scale model development and genomic sequencing of the oleaginous clade Lipomyces.</title>
        <authorList>
            <person name="Czajka J.J."/>
            <person name="Han Y."/>
            <person name="Kim J."/>
            <person name="Mondo S.J."/>
            <person name="Hofstad B.A."/>
            <person name="Robles A."/>
            <person name="Haridas S."/>
            <person name="Riley R."/>
            <person name="LaButti K."/>
            <person name="Pangilinan J."/>
            <person name="Andreopoulos W."/>
            <person name="Lipzen A."/>
            <person name="Yan J."/>
            <person name="Wang M."/>
            <person name="Ng V."/>
            <person name="Grigoriev I.V."/>
            <person name="Spatafora J.W."/>
            <person name="Magnuson J.K."/>
            <person name="Baker S.E."/>
            <person name="Pomraning K.R."/>
        </authorList>
    </citation>
    <scope>NUCLEOTIDE SEQUENCE [LARGE SCALE GENOMIC DNA]</scope>
    <source>
        <strain evidence="2">CBS 7786</strain>
    </source>
</reference>
<name>A0ACC3T654_LIPKO</name>
<sequence>MLCPRSVFFQVALPTSGPYNCWLGPHFSSAALPRYVESTSSEKAWPRSGSLIYSRDIPSLDKMFTMRVLSIADDADIFSEWMNNDRVAKFWNMRGAKDKVHIPYLHKLEADEHVLTVIGSLDAERFLYAELYYVAEDHLAPFADDAGPYDRGFHVLVGNERLRGPHIVPAWLTSIVHFLFLQDHRTHYIFLEPRVDNEKLIGYLLTNGFKKVKEFDFPHKRAALMRIDRDTFFKVGPSQ</sequence>
<dbReference type="Proteomes" id="UP001433508">
    <property type="component" value="Unassembled WGS sequence"/>
</dbReference>
<organism evidence="1 2">
    <name type="scientific">Lipomyces kononenkoae</name>
    <name type="common">Yeast</name>
    <dbReference type="NCBI Taxonomy" id="34357"/>
    <lineage>
        <taxon>Eukaryota</taxon>
        <taxon>Fungi</taxon>
        <taxon>Dikarya</taxon>
        <taxon>Ascomycota</taxon>
        <taxon>Saccharomycotina</taxon>
        <taxon>Lipomycetes</taxon>
        <taxon>Lipomycetales</taxon>
        <taxon>Lipomycetaceae</taxon>
        <taxon>Lipomyces</taxon>
    </lineage>
</organism>
<gene>
    <name evidence="1" type="ORF">V1525DRAFT_340264</name>
</gene>
<accession>A0ACC3T654</accession>
<keyword evidence="2" id="KW-1185">Reference proteome</keyword>
<proteinExistence type="predicted"/>
<protein>
    <submittedName>
        <fullName evidence="1">Acyl-CoA N-acyltransferase</fullName>
    </submittedName>
</protein>
<dbReference type="EMBL" id="MU971350">
    <property type="protein sequence ID" value="KAK9239030.1"/>
    <property type="molecule type" value="Genomic_DNA"/>
</dbReference>